<keyword evidence="3" id="KW-1185">Reference proteome</keyword>
<proteinExistence type="predicted"/>
<protein>
    <submittedName>
        <fullName evidence="2">Uncharacterized protein</fullName>
    </submittedName>
</protein>
<gene>
    <name evidence="2" type="ORF">PT974_03705</name>
</gene>
<keyword evidence="1" id="KW-0472">Membrane</keyword>
<dbReference type="PANTHER" id="PTHR36978:SF4">
    <property type="entry name" value="P-LOOP CONTAINING NUCLEOSIDE TRIPHOSPHATE HYDROLASE PROTEIN"/>
    <property type="match status" value="1"/>
</dbReference>
<evidence type="ECO:0000256" key="1">
    <source>
        <dbReference type="SAM" id="Phobius"/>
    </source>
</evidence>
<dbReference type="Pfam" id="PF17784">
    <property type="entry name" value="Sulfotransfer_4"/>
    <property type="match status" value="1"/>
</dbReference>
<dbReference type="Gene3D" id="3.40.50.300">
    <property type="entry name" value="P-loop containing nucleotide triphosphate hydrolases"/>
    <property type="match status" value="1"/>
</dbReference>
<sequence length="277" mass="31902">MRFILDNIDSKREADGQQMKVIGAGLSRCATSSLQAALEMPPLGYFPCMHMAHVLPYSERAQIVIDALREDDKEKRQALLHKIFDGYQATTDFPGFWFIDDLMDMYPDAAVVLNQRKGGAAAWVKSFDDSIGFFSTLTYYLCCFPIKTDRLHWTTHQVVRQRCVQRWGVKNIDDEAFYDFFQGYVLQEAEKRGRKVLQWRADEGWEPLCEFLGKEPPKNEPFPWVNDAAQMKFFKRVLIARGVLSWLTILGSAYMALTYGPTYLQRVGVAIGKLLIW</sequence>
<name>A0ABR0ST27_9HYPO</name>
<reference evidence="2 3" key="1">
    <citation type="submission" date="2024-01" db="EMBL/GenBank/DDBJ databases">
        <title>Complete genome of Cladobotryum mycophilum ATHUM6906.</title>
        <authorList>
            <person name="Christinaki A.C."/>
            <person name="Myridakis A.I."/>
            <person name="Kouvelis V.N."/>
        </authorList>
    </citation>
    <scope>NUCLEOTIDE SEQUENCE [LARGE SCALE GENOMIC DNA]</scope>
    <source>
        <strain evidence="2 3">ATHUM6906</strain>
    </source>
</reference>
<dbReference type="PANTHER" id="PTHR36978">
    <property type="entry name" value="P-LOOP CONTAINING NUCLEOTIDE TRIPHOSPHATE HYDROLASE"/>
    <property type="match status" value="1"/>
</dbReference>
<dbReference type="SUPFAM" id="SSF52540">
    <property type="entry name" value="P-loop containing nucleoside triphosphate hydrolases"/>
    <property type="match status" value="1"/>
</dbReference>
<dbReference type="InterPro" id="IPR040632">
    <property type="entry name" value="Sulfotransfer_4"/>
</dbReference>
<organism evidence="2 3">
    <name type="scientific">Cladobotryum mycophilum</name>
    <dbReference type="NCBI Taxonomy" id="491253"/>
    <lineage>
        <taxon>Eukaryota</taxon>
        <taxon>Fungi</taxon>
        <taxon>Dikarya</taxon>
        <taxon>Ascomycota</taxon>
        <taxon>Pezizomycotina</taxon>
        <taxon>Sordariomycetes</taxon>
        <taxon>Hypocreomycetidae</taxon>
        <taxon>Hypocreales</taxon>
        <taxon>Hypocreaceae</taxon>
        <taxon>Cladobotryum</taxon>
    </lineage>
</organism>
<keyword evidence="1" id="KW-0812">Transmembrane</keyword>
<comment type="caution">
    <text evidence="2">The sequence shown here is derived from an EMBL/GenBank/DDBJ whole genome shotgun (WGS) entry which is preliminary data.</text>
</comment>
<feature type="transmembrane region" description="Helical" evidence="1">
    <location>
        <begin position="238"/>
        <end position="257"/>
    </location>
</feature>
<dbReference type="Proteomes" id="UP001338125">
    <property type="component" value="Unassembled WGS sequence"/>
</dbReference>
<evidence type="ECO:0000313" key="2">
    <source>
        <dbReference type="EMBL" id="KAK5995304.1"/>
    </source>
</evidence>
<keyword evidence="1" id="KW-1133">Transmembrane helix</keyword>
<evidence type="ECO:0000313" key="3">
    <source>
        <dbReference type="Proteomes" id="UP001338125"/>
    </source>
</evidence>
<dbReference type="EMBL" id="JAVFKD010000004">
    <property type="protein sequence ID" value="KAK5995304.1"/>
    <property type="molecule type" value="Genomic_DNA"/>
</dbReference>
<dbReference type="InterPro" id="IPR027417">
    <property type="entry name" value="P-loop_NTPase"/>
</dbReference>
<accession>A0ABR0ST27</accession>